<evidence type="ECO:0000313" key="18">
    <source>
        <dbReference type="Proteomes" id="UP000887116"/>
    </source>
</evidence>
<evidence type="ECO:0000259" key="16">
    <source>
        <dbReference type="PROSITE" id="PS50994"/>
    </source>
</evidence>
<evidence type="ECO:0000256" key="8">
    <source>
        <dbReference type="ARBA" id="ARBA00022801"/>
    </source>
</evidence>
<evidence type="ECO:0000256" key="14">
    <source>
        <dbReference type="ARBA" id="ARBA00023113"/>
    </source>
</evidence>
<dbReference type="GO" id="GO:0015074">
    <property type="term" value="P:DNA integration"/>
    <property type="evidence" value="ECO:0007669"/>
    <property type="project" value="UniProtKB-KW"/>
</dbReference>
<dbReference type="AlphaFoldDB" id="A0A8X6GEX4"/>
<keyword evidence="8" id="KW-0378">Hydrolase</keyword>
<feature type="domain" description="Integrase catalytic" evidence="16">
    <location>
        <begin position="251"/>
        <end position="416"/>
    </location>
</feature>
<dbReference type="InterPro" id="IPR012337">
    <property type="entry name" value="RNaseH-like_sf"/>
</dbReference>
<keyword evidence="2" id="KW-1188">Viral release from host cell</keyword>
<keyword evidence="15" id="KW-0233">DNA recombination</keyword>
<keyword evidence="13" id="KW-0808">Transferase</keyword>
<evidence type="ECO:0000256" key="5">
    <source>
        <dbReference type="ARBA" id="ARBA00022723"/>
    </source>
</evidence>
<keyword evidence="13" id="KW-0548">Nucleotidyltransferase</keyword>
<dbReference type="Gene3D" id="3.30.420.10">
    <property type="entry name" value="Ribonuclease H-like superfamily/Ribonuclease H"/>
    <property type="match status" value="1"/>
</dbReference>
<dbReference type="GO" id="GO:0046872">
    <property type="term" value="F:metal ion binding"/>
    <property type="evidence" value="ECO:0007669"/>
    <property type="project" value="UniProtKB-KW"/>
</dbReference>
<dbReference type="Pfam" id="PF22936">
    <property type="entry name" value="Pol_BBD"/>
    <property type="match status" value="1"/>
</dbReference>
<keyword evidence="14" id="KW-0917">Virion maturation</keyword>
<keyword evidence="12" id="KW-0695">RNA-directed DNA polymerase</keyword>
<evidence type="ECO:0000256" key="7">
    <source>
        <dbReference type="ARBA" id="ARBA00022759"/>
    </source>
</evidence>
<protein>
    <submittedName>
        <fullName evidence="17">Retrovirus-related Pol polyprotein from transposon TNT 1-94</fullName>
    </submittedName>
</protein>
<dbReference type="InterPro" id="IPR001584">
    <property type="entry name" value="Integrase_cat-core"/>
</dbReference>
<dbReference type="GO" id="GO:0006508">
    <property type="term" value="P:proteolysis"/>
    <property type="evidence" value="ECO:0007669"/>
    <property type="project" value="UniProtKB-KW"/>
</dbReference>
<gene>
    <name evidence="17" type="primary">POLX_449</name>
    <name evidence="17" type="ORF">TNCT_29661</name>
</gene>
<keyword evidence="10" id="KW-0460">Magnesium</keyword>
<evidence type="ECO:0000256" key="1">
    <source>
        <dbReference type="ARBA" id="ARBA00002180"/>
    </source>
</evidence>
<reference evidence="17" key="1">
    <citation type="submission" date="2020-07" db="EMBL/GenBank/DDBJ databases">
        <title>Multicomponent nature underlies the extraordinary mechanical properties of spider dragline silk.</title>
        <authorList>
            <person name="Kono N."/>
            <person name="Nakamura H."/>
            <person name="Mori M."/>
            <person name="Yoshida Y."/>
            <person name="Ohtoshi R."/>
            <person name="Malay A.D."/>
            <person name="Moran D.A.P."/>
            <person name="Tomita M."/>
            <person name="Numata K."/>
            <person name="Arakawa K."/>
        </authorList>
    </citation>
    <scope>NUCLEOTIDE SEQUENCE</scope>
</reference>
<comment type="function">
    <text evidence="1">The aspartyl protease (PR) mediates the proteolytic cleavages of the Gag and Gag-Pol polyproteins after assembly of the VLP.</text>
</comment>
<proteinExistence type="predicted"/>
<evidence type="ECO:0000256" key="9">
    <source>
        <dbReference type="ARBA" id="ARBA00022840"/>
    </source>
</evidence>
<evidence type="ECO:0000256" key="12">
    <source>
        <dbReference type="ARBA" id="ARBA00022918"/>
    </source>
</evidence>
<dbReference type="Pfam" id="PF13976">
    <property type="entry name" value="gag_pre-integrs"/>
    <property type="match status" value="1"/>
</dbReference>
<evidence type="ECO:0000256" key="10">
    <source>
        <dbReference type="ARBA" id="ARBA00022842"/>
    </source>
</evidence>
<keyword evidence="5" id="KW-0479">Metal-binding</keyword>
<comment type="caution">
    <text evidence="17">The sequence shown here is derived from an EMBL/GenBank/DDBJ whole genome shotgun (WGS) entry which is preliminary data.</text>
</comment>
<dbReference type="PANTHER" id="PTHR42648:SF11">
    <property type="entry name" value="TRANSPOSON TY4-P GAG-POL POLYPROTEIN"/>
    <property type="match status" value="1"/>
</dbReference>
<dbReference type="GO" id="GO:0005524">
    <property type="term" value="F:ATP binding"/>
    <property type="evidence" value="ECO:0007669"/>
    <property type="project" value="UniProtKB-KW"/>
</dbReference>
<evidence type="ECO:0000256" key="6">
    <source>
        <dbReference type="ARBA" id="ARBA00022741"/>
    </source>
</evidence>
<evidence type="ECO:0000256" key="11">
    <source>
        <dbReference type="ARBA" id="ARBA00022908"/>
    </source>
</evidence>
<dbReference type="InterPro" id="IPR054722">
    <property type="entry name" value="PolX-like_BBD"/>
</dbReference>
<dbReference type="SUPFAM" id="SSF53098">
    <property type="entry name" value="Ribonuclease H-like"/>
    <property type="match status" value="1"/>
</dbReference>
<evidence type="ECO:0000256" key="3">
    <source>
        <dbReference type="ARBA" id="ARBA00022670"/>
    </source>
</evidence>
<name>A0A8X6GEX4_TRICU</name>
<keyword evidence="9" id="KW-0067">ATP-binding</keyword>
<dbReference type="PROSITE" id="PS50994">
    <property type="entry name" value="INTEGRASE"/>
    <property type="match status" value="1"/>
</dbReference>
<evidence type="ECO:0000313" key="17">
    <source>
        <dbReference type="EMBL" id="GFR00545.1"/>
    </source>
</evidence>
<dbReference type="OrthoDB" id="6428138at2759"/>
<keyword evidence="7" id="KW-0255">Endonuclease</keyword>
<accession>A0A8X6GEX4</accession>
<evidence type="ECO:0000256" key="13">
    <source>
        <dbReference type="ARBA" id="ARBA00022932"/>
    </source>
</evidence>
<dbReference type="GO" id="GO:0006310">
    <property type="term" value="P:DNA recombination"/>
    <property type="evidence" value="ECO:0007669"/>
    <property type="project" value="UniProtKB-KW"/>
</dbReference>
<evidence type="ECO:0000256" key="4">
    <source>
        <dbReference type="ARBA" id="ARBA00022722"/>
    </source>
</evidence>
<dbReference type="Proteomes" id="UP000887116">
    <property type="component" value="Unassembled WGS sequence"/>
</dbReference>
<keyword evidence="11" id="KW-0229">DNA integration</keyword>
<dbReference type="GO" id="GO:0003676">
    <property type="term" value="F:nucleic acid binding"/>
    <property type="evidence" value="ECO:0007669"/>
    <property type="project" value="InterPro"/>
</dbReference>
<evidence type="ECO:0000256" key="15">
    <source>
        <dbReference type="ARBA" id="ARBA00023172"/>
    </source>
</evidence>
<dbReference type="GO" id="GO:0004519">
    <property type="term" value="F:endonuclease activity"/>
    <property type="evidence" value="ECO:0007669"/>
    <property type="project" value="UniProtKB-KW"/>
</dbReference>
<organism evidence="17 18">
    <name type="scientific">Trichonephila clavata</name>
    <name type="common">Joro spider</name>
    <name type="synonym">Nephila clavata</name>
    <dbReference type="NCBI Taxonomy" id="2740835"/>
    <lineage>
        <taxon>Eukaryota</taxon>
        <taxon>Metazoa</taxon>
        <taxon>Ecdysozoa</taxon>
        <taxon>Arthropoda</taxon>
        <taxon>Chelicerata</taxon>
        <taxon>Arachnida</taxon>
        <taxon>Araneae</taxon>
        <taxon>Araneomorphae</taxon>
        <taxon>Entelegynae</taxon>
        <taxon>Araneoidea</taxon>
        <taxon>Nephilidae</taxon>
        <taxon>Trichonephila</taxon>
    </lineage>
</organism>
<dbReference type="GO" id="GO:0003964">
    <property type="term" value="F:RNA-directed DNA polymerase activity"/>
    <property type="evidence" value="ECO:0007669"/>
    <property type="project" value="UniProtKB-KW"/>
</dbReference>
<sequence length="463" mass="52676">MRLPSDSTALVTTRKKVFKKPERKCYVCRKPGHLAKNYWKKGSKPKVEGNAFVCTFEGVPESEVWIADSGTSAHMTKHKNYFVDFTKFVSPKPVCVGNSDAIMAYGHGTVNIKIKVNSKWERHHLTEVWYVPDISRNPFSISQTLKKGFKFQASKDECSLLRDDRVRLKGVRTVHGLYALEMCVLHPEVCVASADQSLQLWHERLCHQNKAHVKDILRKYQIKSDVKDSQICDGFCYGKQCRRPFGTRKQRATTPGELINIDICGPMQQQSLGGAKYYVCFKDDFIKYRQEFFMESKNEVSKCLETFLNEAKNAEHMIKEVLSDGGGEVINSTVKSLLEKSGISSRMSMPYMAQQNEAAERVFRTIVESARCMIYATNLPLKLWAEAVNMSVYVMNRIGPASVKDKSPYELWFSKVINIDHLHVFGTVLCPCTSRKKGGNGTKRVLKEFLLATVVKKMVIEYG</sequence>
<dbReference type="PANTHER" id="PTHR42648">
    <property type="entry name" value="TRANSPOSASE, PUTATIVE-RELATED"/>
    <property type="match status" value="1"/>
</dbReference>
<evidence type="ECO:0000256" key="2">
    <source>
        <dbReference type="ARBA" id="ARBA00022612"/>
    </source>
</evidence>
<keyword evidence="18" id="KW-1185">Reference proteome</keyword>
<dbReference type="InterPro" id="IPR036397">
    <property type="entry name" value="RNaseH_sf"/>
</dbReference>
<dbReference type="GO" id="GO:0008233">
    <property type="term" value="F:peptidase activity"/>
    <property type="evidence" value="ECO:0007669"/>
    <property type="project" value="UniProtKB-KW"/>
</dbReference>
<keyword evidence="4" id="KW-0540">Nuclease</keyword>
<dbReference type="GO" id="GO:0003887">
    <property type="term" value="F:DNA-directed DNA polymerase activity"/>
    <property type="evidence" value="ECO:0007669"/>
    <property type="project" value="UniProtKB-KW"/>
</dbReference>
<keyword evidence="6" id="KW-0547">Nucleotide-binding</keyword>
<dbReference type="EMBL" id="BMAO01015257">
    <property type="protein sequence ID" value="GFR00545.1"/>
    <property type="molecule type" value="Genomic_DNA"/>
</dbReference>
<keyword evidence="3" id="KW-0645">Protease</keyword>
<dbReference type="InterPro" id="IPR039537">
    <property type="entry name" value="Retrotran_Ty1/copia-like"/>
</dbReference>
<dbReference type="InterPro" id="IPR025724">
    <property type="entry name" value="GAG-pre-integrase_dom"/>
</dbReference>
<keyword evidence="13" id="KW-0239">DNA-directed DNA polymerase</keyword>